<organism evidence="1 2">
    <name type="scientific">Habropoda laboriosa</name>
    <dbReference type="NCBI Taxonomy" id="597456"/>
    <lineage>
        <taxon>Eukaryota</taxon>
        <taxon>Metazoa</taxon>
        <taxon>Ecdysozoa</taxon>
        <taxon>Arthropoda</taxon>
        <taxon>Hexapoda</taxon>
        <taxon>Insecta</taxon>
        <taxon>Pterygota</taxon>
        <taxon>Neoptera</taxon>
        <taxon>Endopterygota</taxon>
        <taxon>Hymenoptera</taxon>
        <taxon>Apocrita</taxon>
        <taxon>Aculeata</taxon>
        <taxon>Apoidea</taxon>
        <taxon>Anthophila</taxon>
        <taxon>Apidae</taxon>
        <taxon>Habropoda</taxon>
    </lineage>
</organism>
<sequence>MLIRTSTEERGASACECVSVSACMRAEPRAGGSHTSVQQVSYTARRRITDCYEEDPIETPCMVLVLSPVDREDHR</sequence>
<evidence type="ECO:0000313" key="2">
    <source>
        <dbReference type="Proteomes" id="UP000053825"/>
    </source>
</evidence>
<dbReference type="Proteomes" id="UP000053825">
    <property type="component" value="Unassembled WGS sequence"/>
</dbReference>
<protein>
    <submittedName>
        <fullName evidence="1">Uncharacterized protein</fullName>
    </submittedName>
</protein>
<dbReference type="AlphaFoldDB" id="A0A0L7RBP4"/>
<keyword evidence="2" id="KW-1185">Reference proteome</keyword>
<dbReference type="EMBL" id="KQ414617">
    <property type="protein sequence ID" value="KOC68186.1"/>
    <property type="molecule type" value="Genomic_DNA"/>
</dbReference>
<accession>A0A0L7RBP4</accession>
<evidence type="ECO:0000313" key="1">
    <source>
        <dbReference type="EMBL" id="KOC68186.1"/>
    </source>
</evidence>
<proteinExistence type="predicted"/>
<name>A0A0L7RBP4_9HYME</name>
<gene>
    <name evidence="1" type="ORF">WH47_03344</name>
</gene>
<reference evidence="1 2" key="1">
    <citation type="submission" date="2015-07" db="EMBL/GenBank/DDBJ databases">
        <title>The genome of Habropoda laboriosa.</title>
        <authorList>
            <person name="Pan H."/>
            <person name="Kapheim K."/>
        </authorList>
    </citation>
    <scope>NUCLEOTIDE SEQUENCE [LARGE SCALE GENOMIC DNA]</scope>
    <source>
        <strain evidence="1">0110345459</strain>
    </source>
</reference>